<organism evidence="3 4">
    <name type="scientific">Agaricus bisporus var. burnettii (strain JB137-S8 / ATCC MYA-4627 / FGSC 10392)</name>
    <name type="common">White button mushroom</name>
    <dbReference type="NCBI Taxonomy" id="597362"/>
    <lineage>
        <taxon>Eukaryota</taxon>
        <taxon>Fungi</taxon>
        <taxon>Dikarya</taxon>
        <taxon>Basidiomycota</taxon>
        <taxon>Agaricomycotina</taxon>
        <taxon>Agaricomycetes</taxon>
        <taxon>Agaricomycetidae</taxon>
        <taxon>Agaricales</taxon>
        <taxon>Agaricineae</taxon>
        <taxon>Agaricaceae</taxon>
        <taxon>Agaricus</taxon>
    </lineage>
</organism>
<name>K5XTJ4_AGABU</name>
<evidence type="ECO:0000313" key="3">
    <source>
        <dbReference type="EMBL" id="EKM78365.1"/>
    </source>
</evidence>
<dbReference type="AlphaFoldDB" id="K5XTJ4"/>
<reference evidence="4" key="1">
    <citation type="journal article" date="2012" name="Proc. Natl. Acad. Sci. U.S.A.">
        <title>Genome sequence of the button mushroom Agaricus bisporus reveals mechanisms governing adaptation to a humic-rich ecological niche.</title>
        <authorList>
            <person name="Morin E."/>
            <person name="Kohler A."/>
            <person name="Baker A.R."/>
            <person name="Foulongne-Oriol M."/>
            <person name="Lombard V."/>
            <person name="Nagy L.G."/>
            <person name="Ohm R.A."/>
            <person name="Patyshakuliyeva A."/>
            <person name="Brun A."/>
            <person name="Aerts A.L."/>
            <person name="Bailey A.M."/>
            <person name="Billette C."/>
            <person name="Coutinho P.M."/>
            <person name="Deakin G."/>
            <person name="Doddapaneni H."/>
            <person name="Floudas D."/>
            <person name="Grimwood J."/>
            <person name="Hilden K."/>
            <person name="Kuees U."/>
            <person name="LaButti K.M."/>
            <person name="Lapidus A."/>
            <person name="Lindquist E.A."/>
            <person name="Lucas S.M."/>
            <person name="Murat C."/>
            <person name="Riley R.W."/>
            <person name="Salamov A.A."/>
            <person name="Schmutz J."/>
            <person name="Subramanian V."/>
            <person name="Woesten H.A.B."/>
            <person name="Xu J."/>
            <person name="Eastwood D.C."/>
            <person name="Foster G.D."/>
            <person name="Sonnenberg A.S."/>
            <person name="Cullen D."/>
            <person name="de Vries R.P."/>
            <person name="Lundell T."/>
            <person name="Hibbett D.S."/>
            <person name="Henrissat B."/>
            <person name="Burton K.S."/>
            <person name="Kerrigan R.W."/>
            <person name="Challen M.P."/>
            <person name="Grigoriev I.V."/>
            <person name="Martin F."/>
        </authorList>
    </citation>
    <scope>NUCLEOTIDE SEQUENCE [LARGE SCALE GENOMIC DNA]</scope>
    <source>
        <strain evidence="4">JB137-S8 / ATCC MYA-4627 / FGSC 10392</strain>
    </source>
</reference>
<dbReference type="EMBL" id="JH971392">
    <property type="protein sequence ID" value="EKM78365.1"/>
    <property type="molecule type" value="Genomic_DNA"/>
</dbReference>
<dbReference type="GeneID" id="18827016"/>
<dbReference type="HOGENOM" id="CLU_882689_0_0_1"/>
<evidence type="ECO:0000313" key="4">
    <source>
        <dbReference type="Proteomes" id="UP000008493"/>
    </source>
</evidence>
<dbReference type="OrthoDB" id="8963340at2759"/>
<dbReference type="RefSeq" id="XP_007331032.1">
    <property type="nucleotide sequence ID" value="XM_007330970.1"/>
</dbReference>
<accession>K5XTJ4</accession>
<evidence type="ECO:0000256" key="1">
    <source>
        <dbReference type="SAM" id="MobiDB-lite"/>
    </source>
</evidence>
<dbReference type="STRING" id="597362.K5XTJ4"/>
<dbReference type="InterPro" id="IPR000697">
    <property type="entry name" value="WH1/EVH1_dom"/>
</dbReference>
<evidence type="ECO:0000259" key="2">
    <source>
        <dbReference type="PROSITE" id="PS50229"/>
    </source>
</evidence>
<dbReference type="Pfam" id="PF00568">
    <property type="entry name" value="WH1"/>
    <property type="match status" value="1"/>
</dbReference>
<dbReference type="InParanoid" id="K5XTJ4"/>
<gene>
    <name evidence="3" type="ORF">AGABI1DRAFT_129482</name>
</gene>
<dbReference type="InterPro" id="IPR011993">
    <property type="entry name" value="PH-like_dom_sf"/>
</dbReference>
<dbReference type="KEGG" id="abp:AGABI1DRAFT129482"/>
<dbReference type="SUPFAM" id="SSF50729">
    <property type="entry name" value="PH domain-like"/>
    <property type="match status" value="1"/>
</dbReference>
<feature type="region of interest" description="Disordered" evidence="1">
    <location>
        <begin position="91"/>
        <end position="110"/>
    </location>
</feature>
<dbReference type="eggNOG" id="ENOG502R0V3">
    <property type="taxonomic scope" value="Eukaryota"/>
</dbReference>
<dbReference type="OMA" id="AGARIYH"/>
<dbReference type="Proteomes" id="UP000008493">
    <property type="component" value="Unassembled WGS sequence"/>
</dbReference>
<protein>
    <recommendedName>
        <fullName evidence="2">WH1 domain-containing protein</fullName>
    </recommendedName>
</protein>
<sequence length="316" mass="35328">MHPTTSQSSGSSSSLLSGDGYGTPYGNYSRKGLLKDMSPSLVGHKSTQNLRLAVSNPSDYSIPGVTPGTHIPYAIAGARIYHHTQQITSNNHHSGSLGFGGNRGKDNKKKNGTSPWVYSYLKGTLVFGRDMRPSGLYDYEDTMNIERITAAAAVDGGDDDDDAPRGDYWFQLVDDEVGKVVWRFKVPIDDADRKFKYEFDRPFFHVFQGSSRKYGFLFDDDKEATVFLNQVNARTETVVKPVSPPAKTIKSFSRTFSIRSHKKTRKTSSSHLIPLPNSSVVSAPPTVTSKYLAHVGLNQTNDRWRYEREMWVFEHS</sequence>
<proteinExistence type="predicted"/>
<feature type="domain" description="WH1" evidence="2">
    <location>
        <begin position="65"/>
        <end position="238"/>
    </location>
</feature>
<keyword evidence="4" id="KW-1185">Reference proteome</keyword>
<dbReference type="Gene3D" id="2.30.29.30">
    <property type="entry name" value="Pleckstrin-homology domain (PH domain)/Phosphotyrosine-binding domain (PTB)"/>
    <property type="match status" value="1"/>
</dbReference>
<dbReference type="PROSITE" id="PS50229">
    <property type="entry name" value="WH1"/>
    <property type="match status" value="1"/>
</dbReference>